<feature type="domain" description="YopX protein" evidence="1">
    <location>
        <begin position="30"/>
        <end position="107"/>
    </location>
</feature>
<dbReference type="Gene3D" id="2.30.30.290">
    <property type="entry name" value="YopX-like domains"/>
    <property type="match status" value="1"/>
</dbReference>
<accession>A0A6P2CP18</accession>
<dbReference type="EMBL" id="SDGY01000001">
    <property type="protein sequence ID" value="TYC46842.1"/>
    <property type="molecule type" value="Genomic_DNA"/>
</dbReference>
<comment type="caution">
    <text evidence="2">The sequence shown here is derived from an EMBL/GenBank/DDBJ whole genome shotgun (WGS) entry which is preliminary data.</text>
</comment>
<keyword evidence="3" id="KW-1185">Reference proteome</keyword>
<dbReference type="OrthoDB" id="1809393at2"/>
<organism evidence="2 3">
    <name type="scientific">Leuconostoc litchii</name>
    <dbReference type="NCBI Taxonomy" id="1981069"/>
    <lineage>
        <taxon>Bacteria</taxon>
        <taxon>Bacillati</taxon>
        <taxon>Bacillota</taxon>
        <taxon>Bacilli</taxon>
        <taxon>Lactobacillales</taxon>
        <taxon>Lactobacillaceae</taxon>
        <taxon>Leuconostoc</taxon>
    </lineage>
</organism>
<dbReference type="RefSeq" id="WP_148604124.1">
    <property type="nucleotide sequence ID" value="NZ_BSUV01000001.1"/>
</dbReference>
<sequence length="108" mass="12430">MAREIKFRAWDGEKIHPDVIRTLSYCLIAEDITVEQYTGLKDKNGVDIYENDIIEISDTSYGDSDKHYGVVEYSEYAELVFGNILLSRVYKAIKVIGNIHENPELLEE</sequence>
<reference evidence="2 3" key="1">
    <citation type="submission" date="2019-01" db="EMBL/GenBank/DDBJ databases">
        <title>Leuconostoc litchii sp. nov., a novel lactic acid bacterium isolated from lychee.</title>
        <authorList>
            <person name="Wang L.-T."/>
        </authorList>
    </citation>
    <scope>NUCLEOTIDE SEQUENCE [LARGE SCALE GENOMIC DNA]</scope>
    <source>
        <strain evidence="2 3">MB7</strain>
    </source>
</reference>
<dbReference type="SUPFAM" id="SSF159006">
    <property type="entry name" value="YopX-like"/>
    <property type="match status" value="1"/>
</dbReference>
<evidence type="ECO:0000259" key="1">
    <source>
        <dbReference type="Pfam" id="PF09643"/>
    </source>
</evidence>
<dbReference type="InterPro" id="IPR023385">
    <property type="entry name" value="YopX-like_C"/>
</dbReference>
<dbReference type="InterPro" id="IPR019096">
    <property type="entry name" value="YopX_protein"/>
</dbReference>
<proteinExistence type="predicted"/>
<dbReference type="AlphaFoldDB" id="A0A6P2CP18"/>
<dbReference type="Pfam" id="PF09643">
    <property type="entry name" value="YopX"/>
    <property type="match status" value="1"/>
</dbReference>
<evidence type="ECO:0000313" key="2">
    <source>
        <dbReference type="EMBL" id="TYC46842.1"/>
    </source>
</evidence>
<protein>
    <recommendedName>
        <fullName evidence="1">YopX protein domain-containing protein</fullName>
    </recommendedName>
</protein>
<evidence type="ECO:0000313" key="3">
    <source>
        <dbReference type="Proteomes" id="UP000442244"/>
    </source>
</evidence>
<dbReference type="Proteomes" id="UP000442244">
    <property type="component" value="Unassembled WGS sequence"/>
</dbReference>
<gene>
    <name evidence="2" type="ORF">ESZ47_01490</name>
</gene>
<name>A0A6P2CP18_9LACO</name>